<feature type="region of interest" description="Disordered" evidence="1">
    <location>
        <begin position="146"/>
        <end position="170"/>
    </location>
</feature>
<dbReference type="Proteomes" id="UP000789405">
    <property type="component" value="Unassembled WGS sequence"/>
</dbReference>
<feature type="compositionally biased region" description="Low complexity" evidence="1">
    <location>
        <begin position="305"/>
        <end position="317"/>
    </location>
</feature>
<feature type="compositionally biased region" description="Polar residues" evidence="1">
    <location>
        <begin position="265"/>
        <end position="286"/>
    </location>
</feature>
<feature type="transmembrane region" description="Helical" evidence="2">
    <location>
        <begin position="81"/>
        <end position="104"/>
    </location>
</feature>
<dbReference type="EMBL" id="CAJVPY010000894">
    <property type="protein sequence ID" value="CAG8497399.1"/>
    <property type="molecule type" value="Genomic_DNA"/>
</dbReference>
<comment type="caution">
    <text evidence="3">The sequence shown here is derived from an EMBL/GenBank/DDBJ whole genome shotgun (WGS) entry which is preliminary data.</text>
</comment>
<keyword evidence="2" id="KW-0472">Membrane</keyword>
<dbReference type="AlphaFoldDB" id="A0A9N9EWZ0"/>
<accession>A0A9N9EWZ0</accession>
<feature type="transmembrane region" description="Helical" evidence="2">
    <location>
        <begin position="34"/>
        <end position="61"/>
    </location>
</feature>
<name>A0A9N9EWZ0_9GLOM</name>
<evidence type="ECO:0000256" key="1">
    <source>
        <dbReference type="SAM" id="MobiDB-lite"/>
    </source>
</evidence>
<feature type="region of interest" description="Disordered" evidence="1">
    <location>
        <begin position="250"/>
        <end position="286"/>
    </location>
</feature>
<evidence type="ECO:0000313" key="3">
    <source>
        <dbReference type="EMBL" id="CAG8497399.1"/>
    </source>
</evidence>
<feature type="compositionally biased region" description="Polar residues" evidence="1">
    <location>
        <begin position="350"/>
        <end position="362"/>
    </location>
</feature>
<organism evidence="3 4">
    <name type="scientific">Dentiscutata erythropus</name>
    <dbReference type="NCBI Taxonomy" id="1348616"/>
    <lineage>
        <taxon>Eukaryota</taxon>
        <taxon>Fungi</taxon>
        <taxon>Fungi incertae sedis</taxon>
        <taxon>Mucoromycota</taxon>
        <taxon>Glomeromycotina</taxon>
        <taxon>Glomeromycetes</taxon>
        <taxon>Diversisporales</taxon>
        <taxon>Gigasporaceae</taxon>
        <taxon>Dentiscutata</taxon>
    </lineage>
</organism>
<feature type="compositionally biased region" description="Polar residues" evidence="1">
    <location>
        <begin position="329"/>
        <end position="342"/>
    </location>
</feature>
<protein>
    <submittedName>
        <fullName evidence="3">25712_t:CDS:1</fullName>
    </submittedName>
</protein>
<proteinExistence type="predicted"/>
<keyword evidence="4" id="KW-1185">Reference proteome</keyword>
<dbReference type="OrthoDB" id="2439087at2759"/>
<evidence type="ECO:0000313" key="4">
    <source>
        <dbReference type="Proteomes" id="UP000789405"/>
    </source>
</evidence>
<keyword evidence="2" id="KW-1133">Transmembrane helix</keyword>
<reference evidence="3" key="1">
    <citation type="submission" date="2021-06" db="EMBL/GenBank/DDBJ databases">
        <authorList>
            <person name="Kallberg Y."/>
            <person name="Tangrot J."/>
            <person name="Rosling A."/>
        </authorList>
    </citation>
    <scope>NUCLEOTIDE SEQUENCE</scope>
    <source>
        <strain evidence="3">MA453B</strain>
    </source>
</reference>
<evidence type="ECO:0000256" key="2">
    <source>
        <dbReference type="SAM" id="Phobius"/>
    </source>
</evidence>
<feature type="region of interest" description="Disordered" evidence="1">
    <location>
        <begin position="304"/>
        <end position="362"/>
    </location>
</feature>
<keyword evidence="2" id="KW-0812">Transmembrane</keyword>
<gene>
    <name evidence="3" type="ORF">DERYTH_LOCUS2721</name>
</gene>
<sequence length="396" mass="45305">MSTSSLEIRTNQFHTSRSPISPVFSDVSGSRQGILIDIACIIITLLSLTLFITLAALTGYYAEIEDFETANKFFTSQNLAWFVWAIFYVIIMLYLWIRFIGLAWDNMSDLERSHVIKSTELQIKLDQLKRGYASMPLSSARSMIKDSDREINSDQNNQSNDRKQEEETNNDIINEISEKLNEEDLINFNYIKPKYHHQNNNSFGGSTVNVKYDDQFFTSPYPSNFKDNDNNSVIGTSSIPFINTNITITNDPLKKFPQNFRRQSDSSITKQRRSPSSSSTFLRNLNDSPKHSVEIVHQDMVIENPLSPRSPLSPLSPTATIFDRRRSKFTSSDSITSNSGDDVNSRRNRSNSGDDVNSRRNNITGFNNCVFEEWLLKKPTPAIPRPERLDSYRESI</sequence>